<dbReference type="Gene3D" id="1.20.1250.20">
    <property type="entry name" value="MFS general substrate transporter like domains"/>
    <property type="match status" value="2"/>
</dbReference>
<dbReference type="PANTHER" id="PTHR23501">
    <property type="entry name" value="MAJOR FACILITATOR SUPERFAMILY"/>
    <property type="match status" value="1"/>
</dbReference>
<feature type="transmembrane region" description="Helical" evidence="6">
    <location>
        <begin position="388"/>
        <end position="409"/>
    </location>
</feature>
<evidence type="ECO:0000256" key="2">
    <source>
        <dbReference type="ARBA" id="ARBA00022448"/>
    </source>
</evidence>
<dbReference type="VEuPathDB" id="FungiDB:PV09_02284"/>
<keyword evidence="2" id="KW-0813">Transport</keyword>
<accession>A0A0D2ALU0</accession>
<dbReference type="SUPFAM" id="SSF103473">
    <property type="entry name" value="MFS general substrate transporter"/>
    <property type="match status" value="2"/>
</dbReference>
<dbReference type="AlphaFoldDB" id="A0A0D2ALU0"/>
<dbReference type="Proteomes" id="UP000053259">
    <property type="component" value="Unassembled WGS sequence"/>
</dbReference>
<feature type="transmembrane region" description="Helical" evidence="6">
    <location>
        <begin position="176"/>
        <end position="203"/>
    </location>
</feature>
<feature type="transmembrane region" description="Helical" evidence="6">
    <location>
        <begin position="89"/>
        <end position="107"/>
    </location>
</feature>
<dbReference type="InterPro" id="IPR020846">
    <property type="entry name" value="MFS_dom"/>
</dbReference>
<dbReference type="InterPro" id="IPR036259">
    <property type="entry name" value="MFS_trans_sf"/>
</dbReference>
<sequence length="595" mass="63547">MATALEKDSVAQQLEHGSACSHYDTHHDELAARGFAADSQDFPKGYFTSAYFLGSMIAVGFNLMASTGGFALVAPILNQINAAVGPSESITWLSLVYTICLAVGLLTVGSLSDIFGRRWFFIGGTALGVIGCIVSATGDSVPILVGGETLIGLSACTGYSYAFVSGELVPVKYRFLANAIIFIFSLPTAGFGAAVSTAFILYTEASWRWVYYFLLILNAVTCALYFFFYQPPTLQDKHGKGHAWGLIKNFDYVGLILFIAGLVLFILGLSSGGSLYPWKDVHTVSWIVIGCLLIVALLLWETYAPLKEPLLPMHFFRNGGYMFSALSLGLGASTYYSQAIVFPGLISTVYANGRLMWAGWASCLVGIAVTIGEMIGGGLAERLGKLKYQCIAVMTAATLFLGLMGFSTITSSGLAMGLVFMGTFFVGWNEALVLPICSIVVPNQKEIGRAIGAAGSMRSVVSTVASTIYSVVLTNRLTSTIRDDVPQALLKAGLPASSVNQYMAKVAGGSKDFSGIAGVTEEVEVAGSLAYRHAYLDAYHTIFYVSIAFSSLAAICNILVPNIDHLMSNAVAAKLHEGRKTDGVRRKEDIERGAN</sequence>
<name>A0A0D2ALU0_9PEZI</name>
<dbReference type="HOGENOM" id="CLU_000960_25_2_1"/>
<dbReference type="GO" id="GO:0022857">
    <property type="term" value="F:transmembrane transporter activity"/>
    <property type="evidence" value="ECO:0007669"/>
    <property type="project" value="InterPro"/>
</dbReference>
<dbReference type="OrthoDB" id="4161376at2759"/>
<keyword evidence="9" id="KW-1185">Reference proteome</keyword>
<feature type="domain" description="Major facilitator superfamily (MFS) profile" evidence="7">
    <location>
        <begin position="55"/>
        <end position="565"/>
    </location>
</feature>
<evidence type="ECO:0000313" key="9">
    <source>
        <dbReference type="Proteomes" id="UP000053259"/>
    </source>
</evidence>
<keyword evidence="5 6" id="KW-0472">Membrane</keyword>
<feature type="transmembrane region" description="Helical" evidence="6">
    <location>
        <begin position="321"/>
        <end position="345"/>
    </location>
</feature>
<reference evidence="8 9" key="1">
    <citation type="submission" date="2015-01" db="EMBL/GenBank/DDBJ databases">
        <title>The Genome Sequence of Ochroconis gallopava CBS43764.</title>
        <authorList>
            <consortium name="The Broad Institute Genomics Platform"/>
            <person name="Cuomo C."/>
            <person name="de Hoog S."/>
            <person name="Gorbushina A."/>
            <person name="Stielow B."/>
            <person name="Teixiera M."/>
            <person name="Abouelleil A."/>
            <person name="Chapman S.B."/>
            <person name="Priest M."/>
            <person name="Young S.K."/>
            <person name="Wortman J."/>
            <person name="Nusbaum C."/>
            <person name="Birren B."/>
        </authorList>
    </citation>
    <scope>NUCLEOTIDE SEQUENCE [LARGE SCALE GENOMIC DNA]</scope>
    <source>
        <strain evidence="8 9">CBS 43764</strain>
    </source>
</reference>
<feature type="transmembrane region" description="Helical" evidence="6">
    <location>
        <begin position="415"/>
        <end position="441"/>
    </location>
</feature>
<protein>
    <recommendedName>
        <fullName evidence="7">Major facilitator superfamily (MFS) profile domain-containing protein</fullName>
    </recommendedName>
</protein>
<feature type="transmembrane region" description="Helical" evidence="6">
    <location>
        <begin position="357"/>
        <end position="376"/>
    </location>
</feature>
<evidence type="ECO:0000256" key="4">
    <source>
        <dbReference type="ARBA" id="ARBA00022989"/>
    </source>
</evidence>
<evidence type="ECO:0000313" key="8">
    <source>
        <dbReference type="EMBL" id="KIW07445.1"/>
    </source>
</evidence>
<dbReference type="PANTHER" id="PTHR23501:SF109">
    <property type="entry name" value="MAJOR FACILITATOR SUPERFAMILY (MFS) PROFILE DOMAIN-CONTAINING PROTEIN-RELATED"/>
    <property type="match status" value="1"/>
</dbReference>
<organism evidence="8 9">
    <name type="scientific">Verruconis gallopava</name>
    <dbReference type="NCBI Taxonomy" id="253628"/>
    <lineage>
        <taxon>Eukaryota</taxon>
        <taxon>Fungi</taxon>
        <taxon>Dikarya</taxon>
        <taxon>Ascomycota</taxon>
        <taxon>Pezizomycotina</taxon>
        <taxon>Dothideomycetes</taxon>
        <taxon>Pleosporomycetidae</taxon>
        <taxon>Venturiales</taxon>
        <taxon>Sympoventuriaceae</taxon>
        <taxon>Verruconis</taxon>
    </lineage>
</organism>
<evidence type="ECO:0000259" key="7">
    <source>
        <dbReference type="PROSITE" id="PS50850"/>
    </source>
</evidence>
<comment type="subcellular location">
    <subcellularLocation>
        <location evidence="1">Membrane</location>
        <topology evidence="1">Multi-pass membrane protein</topology>
    </subcellularLocation>
</comment>
<feature type="transmembrane region" description="Helical" evidence="6">
    <location>
        <begin position="250"/>
        <end position="269"/>
    </location>
</feature>
<dbReference type="Pfam" id="PF06609">
    <property type="entry name" value="TRI12"/>
    <property type="match status" value="1"/>
</dbReference>
<feature type="transmembrane region" description="Helical" evidence="6">
    <location>
        <begin position="541"/>
        <end position="560"/>
    </location>
</feature>
<evidence type="ECO:0000256" key="1">
    <source>
        <dbReference type="ARBA" id="ARBA00004141"/>
    </source>
</evidence>
<dbReference type="InParanoid" id="A0A0D2ALU0"/>
<feature type="transmembrane region" description="Helical" evidence="6">
    <location>
        <begin position="209"/>
        <end position="229"/>
    </location>
</feature>
<dbReference type="GeneID" id="27310257"/>
<keyword evidence="4 6" id="KW-1133">Transmembrane helix</keyword>
<feature type="transmembrane region" description="Helical" evidence="6">
    <location>
        <begin position="119"/>
        <end position="137"/>
    </location>
</feature>
<dbReference type="EMBL" id="KN847533">
    <property type="protein sequence ID" value="KIW07445.1"/>
    <property type="molecule type" value="Genomic_DNA"/>
</dbReference>
<keyword evidence="3 6" id="KW-0812">Transmembrane</keyword>
<gene>
    <name evidence="8" type="ORF">PV09_02284</name>
</gene>
<evidence type="ECO:0000256" key="3">
    <source>
        <dbReference type="ARBA" id="ARBA00022692"/>
    </source>
</evidence>
<evidence type="ECO:0000256" key="6">
    <source>
        <dbReference type="SAM" id="Phobius"/>
    </source>
</evidence>
<dbReference type="RefSeq" id="XP_016217314.1">
    <property type="nucleotide sequence ID" value="XM_016355298.1"/>
</dbReference>
<proteinExistence type="predicted"/>
<dbReference type="InterPro" id="IPR010573">
    <property type="entry name" value="MFS_Str1/Tri12-like"/>
</dbReference>
<feature type="transmembrane region" description="Helical" evidence="6">
    <location>
        <begin position="143"/>
        <end position="164"/>
    </location>
</feature>
<dbReference type="PROSITE" id="PS50850">
    <property type="entry name" value="MFS"/>
    <property type="match status" value="1"/>
</dbReference>
<dbReference type="GO" id="GO:0005886">
    <property type="term" value="C:plasma membrane"/>
    <property type="evidence" value="ECO:0007669"/>
    <property type="project" value="TreeGrafter"/>
</dbReference>
<feature type="transmembrane region" description="Helical" evidence="6">
    <location>
        <begin position="281"/>
        <end position="300"/>
    </location>
</feature>
<feature type="transmembrane region" description="Helical" evidence="6">
    <location>
        <begin position="50"/>
        <end position="77"/>
    </location>
</feature>
<evidence type="ECO:0000256" key="5">
    <source>
        <dbReference type="ARBA" id="ARBA00023136"/>
    </source>
</evidence>